<proteinExistence type="predicted"/>
<accession>A0A150IXP2</accession>
<comment type="caution">
    <text evidence="1">The sequence shown here is derived from an EMBL/GenBank/DDBJ whole genome shotgun (WGS) entry which is preliminary data.</text>
</comment>
<organism evidence="1 2">
    <name type="scientific">Candidatus Methanofastidiosum methylothiophilum</name>
    <dbReference type="NCBI Taxonomy" id="1705564"/>
    <lineage>
        <taxon>Archaea</taxon>
        <taxon>Methanobacteriati</taxon>
        <taxon>Methanobacteriota</taxon>
        <taxon>Stenosarchaea group</taxon>
        <taxon>Candidatus Methanofastidiosia</taxon>
        <taxon>Candidatus Methanofastidiosales</taxon>
        <taxon>Candidatus Methanofastidiosaceae</taxon>
        <taxon>Candidatus Methanofastidiosum</taxon>
    </lineage>
</organism>
<name>A0A150IXP2_9EURY</name>
<reference evidence="1 2" key="1">
    <citation type="journal article" date="2016" name="ISME J.">
        <title>Chasing the elusive Euryarchaeota class WSA2: genomes reveal a uniquely fastidious methyl-reducing methanogen.</title>
        <authorList>
            <person name="Nobu M.K."/>
            <person name="Narihiro T."/>
            <person name="Kuroda K."/>
            <person name="Mei R."/>
            <person name="Liu W.T."/>
        </authorList>
    </citation>
    <scope>NUCLEOTIDE SEQUENCE [LARGE SCALE GENOMIC DNA]</scope>
    <source>
        <strain evidence="1">U1lsi0528_Bin089</strain>
    </source>
</reference>
<evidence type="ECO:0000313" key="2">
    <source>
        <dbReference type="Proteomes" id="UP000075578"/>
    </source>
</evidence>
<gene>
    <name evidence="1" type="ORF">AMQ74_01369</name>
</gene>
<dbReference type="AlphaFoldDB" id="A0A150IXP2"/>
<evidence type="ECO:0000313" key="1">
    <source>
        <dbReference type="EMBL" id="KYC49763.1"/>
    </source>
</evidence>
<protein>
    <submittedName>
        <fullName evidence="1">Uncharacterized protein</fullName>
    </submittedName>
</protein>
<dbReference type="Proteomes" id="UP000075578">
    <property type="component" value="Unassembled WGS sequence"/>
</dbReference>
<sequence>MYLILKTKVSKMGFFGELLQDVTGKSKRPEIKGGRFENFVSDEIFTDKLFDLVEMTRDFNSNSERFEERSMNPDFLFRDKRTHEEFWIEAKYRTGLFRNDKGQFVCEICKSWQLDRYRDVEKISGKKVYICLGLGEDPRYPETVHLIPVFGAYPQLFQSKLKETLIWRNPDI</sequence>
<dbReference type="EMBL" id="LNGD01000095">
    <property type="protein sequence ID" value="KYC49763.1"/>
    <property type="molecule type" value="Genomic_DNA"/>
</dbReference>